<dbReference type="GO" id="GO:0051213">
    <property type="term" value="F:dioxygenase activity"/>
    <property type="evidence" value="ECO:0007669"/>
    <property type="project" value="UniProtKB-KW"/>
</dbReference>
<dbReference type="EMBL" id="JAERRK010000005">
    <property type="protein sequence ID" value="MBL1082717.1"/>
    <property type="molecule type" value="Genomic_DNA"/>
</dbReference>
<proteinExistence type="inferred from homology"/>
<keyword evidence="4 5" id="KW-0408">Iron</keyword>
<dbReference type="InterPro" id="IPR042098">
    <property type="entry name" value="TauD-like_sf"/>
</dbReference>
<protein>
    <submittedName>
        <fullName evidence="6">TauD/TfdA family dioxygenase</fullName>
    </submittedName>
</protein>
<keyword evidence="3" id="KW-0560">Oxidoreductase</keyword>
<dbReference type="NCBIfam" id="NF041363">
    <property type="entry name" value="GntD_guanitoxin"/>
    <property type="match status" value="1"/>
</dbReference>
<accession>A0A937EGN0</accession>
<name>A0A937EGN0_9ACTN</name>
<feature type="binding site" evidence="5">
    <location>
        <position position="216"/>
    </location>
    <ligand>
        <name>Fe cation</name>
        <dbReference type="ChEBI" id="CHEBI:24875"/>
    </ligand>
</feature>
<dbReference type="PIRSF" id="PIRSF019543">
    <property type="entry name" value="Clavaminate_syn"/>
    <property type="match status" value="1"/>
</dbReference>
<evidence type="ECO:0000313" key="7">
    <source>
        <dbReference type="Proteomes" id="UP000661858"/>
    </source>
</evidence>
<organism evidence="6 7">
    <name type="scientific">Streptomyces actinomycinicus</name>
    <dbReference type="NCBI Taxonomy" id="1695166"/>
    <lineage>
        <taxon>Bacteria</taxon>
        <taxon>Bacillati</taxon>
        <taxon>Actinomycetota</taxon>
        <taxon>Actinomycetes</taxon>
        <taxon>Kitasatosporales</taxon>
        <taxon>Streptomycetaceae</taxon>
        <taxon>Streptomyces</taxon>
    </lineage>
</organism>
<evidence type="ECO:0000256" key="3">
    <source>
        <dbReference type="ARBA" id="ARBA00023002"/>
    </source>
</evidence>
<reference evidence="6" key="1">
    <citation type="submission" date="2021-01" db="EMBL/GenBank/DDBJ databases">
        <title>WGS of actinomycetes isolated from Thailand.</title>
        <authorList>
            <person name="Thawai C."/>
        </authorList>
    </citation>
    <scope>NUCLEOTIDE SEQUENCE</scope>
    <source>
        <strain evidence="6">RCU-197</strain>
    </source>
</reference>
<gene>
    <name evidence="6" type="ORF">JK359_12125</name>
</gene>
<dbReference type="Proteomes" id="UP000661858">
    <property type="component" value="Unassembled WGS sequence"/>
</dbReference>
<evidence type="ECO:0000256" key="1">
    <source>
        <dbReference type="ARBA" id="ARBA00008425"/>
    </source>
</evidence>
<dbReference type="InterPro" id="IPR053447">
    <property type="entry name" value="Alpha-KG_dependent_hydroxylase"/>
</dbReference>
<evidence type="ECO:0000256" key="5">
    <source>
        <dbReference type="PIRSR" id="PIRSR019543-2"/>
    </source>
</evidence>
<dbReference type="GO" id="GO:0005506">
    <property type="term" value="F:iron ion binding"/>
    <property type="evidence" value="ECO:0007669"/>
    <property type="project" value="InterPro"/>
</dbReference>
<evidence type="ECO:0000313" key="6">
    <source>
        <dbReference type="EMBL" id="MBL1082717.1"/>
    </source>
</evidence>
<dbReference type="InterPro" id="IPR014503">
    <property type="entry name" value="Clavaminate_syn-like"/>
</dbReference>
<keyword evidence="7" id="KW-1185">Reference proteome</keyword>
<evidence type="ECO:0000256" key="4">
    <source>
        <dbReference type="ARBA" id="ARBA00023004"/>
    </source>
</evidence>
<dbReference type="AlphaFoldDB" id="A0A937EGN0"/>
<keyword evidence="2 5" id="KW-0479">Metal-binding</keyword>
<dbReference type="Gene3D" id="3.60.130.10">
    <property type="entry name" value="Clavaminate synthase-like"/>
    <property type="match status" value="1"/>
</dbReference>
<evidence type="ECO:0000256" key="2">
    <source>
        <dbReference type="ARBA" id="ARBA00022723"/>
    </source>
</evidence>
<feature type="binding site" evidence="5">
    <location>
        <position position="214"/>
    </location>
    <ligand>
        <name>Fe cation</name>
        <dbReference type="ChEBI" id="CHEBI:24875"/>
    </ligand>
</feature>
<dbReference type="SUPFAM" id="SSF51197">
    <property type="entry name" value="Clavaminate synthase-like"/>
    <property type="match status" value="1"/>
</dbReference>
<keyword evidence="6" id="KW-0223">Dioxygenase</keyword>
<comment type="similarity">
    <text evidence="1">Belongs to the clavaminate synthase family.</text>
</comment>
<comment type="caution">
    <text evidence="6">The sequence shown here is derived from an EMBL/GenBank/DDBJ whole genome shotgun (WGS) entry which is preliminary data.</text>
</comment>
<sequence>MTTIIDVRAGEAQEGPICAFRACSCHWGSGRHRKVSGPTSLLVPRWVLSAIPLFPEREKKISVSHYHGILNYELSVEEVCSLEQLLADPDVDYSDPGEQVFHDNAWELVSRVPIGLRRFLEEFRRNDSAAAFLLHGFGVDDSAVGPTPRDWAEAAAAGRTRREELFLSLISKCLGEVFSWPTLQSGRMIQNVLPIAGEEGQQSGHGSEVLLEWHTEDAFHPYRCDYLALFGIRNHDRVPTTLASIRDVHLSAPARQVLSERRFYILPDDEHLRQLAVERPDDPGLLRMRAMREDPEPVAVLFGATDSPYLRIDPFFMRCADGDVEAELALKELVTELERVQQDVVVDAGALLVVDNYLAAHGRRAFTARYDGTDRWLQKTVITRDLRKSRAARDCAAARIVV</sequence>